<dbReference type="Proteomes" id="UP000299211">
    <property type="component" value="Unassembled WGS sequence"/>
</dbReference>
<dbReference type="Gene3D" id="3.40.50.12780">
    <property type="entry name" value="N-terminal domain of ligase-like"/>
    <property type="match status" value="1"/>
</dbReference>
<name>A0A4D4N6B4_STRAX</name>
<evidence type="ECO:0000313" key="5">
    <source>
        <dbReference type="EMBL" id="GDY79953.1"/>
    </source>
</evidence>
<evidence type="ECO:0000256" key="1">
    <source>
        <dbReference type="ARBA" id="ARBA00005964"/>
    </source>
</evidence>
<dbReference type="Pfam" id="PF00135">
    <property type="entry name" value="COesterase"/>
    <property type="match status" value="1"/>
</dbReference>
<feature type="domain" description="Carboxylesterase type B" evidence="4">
    <location>
        <begin position="2"/>
        <end position="398"/>
    </location>
</feature>
<dbReference type="InterPro" id="IPR019826">
    <property type="entry name" value="Carboxylesterase_B_AS"/>
</dbReference>
<dbReference type="GO" id="GO:0016787">
    <property type="term" value="F:hydrolase activity"/>
    <property type="evidence" value="ECO:0007669"/>
    <property type="project" value="UniProtKB-KW"/>
</dbReference>
<reference evidence="5 6" key="1">
    <citation type="submission" date="2019-04" db="EMBL/GenBank/DDBJ databases">
        <title>Draft genome sequences of Streptomyces avermitilis ATCC 31267.</title>
        <authorList>
            <person name="Komaki H."/>
            <person name="Tamura T."/>
            <person name="Hosoyama A."/>
        </authorList>
    </citation>
    <scope>NUCLEOTIDE SEQUENCE [LARGE SCALE GENOMIC DNA]</scope>
    <source>
        <strain evidence="5 6">ATCC 31267</strain>
    </source>
</reference>
<dbReference type="AlphaFoldDB" id="A0A4D4N6B4"/>
<dbReference type="InterPro" id="IPR029058">
    <property type="entry name" value="AB_hydrolase_fold"/>
</dbReference>
<evidence type="ECO:0000259" key="4">
    <source>
        <dbReference type="Pfam" id="PF00135"/>
    </source>
</evidence>
<evidence type="ECO:0000256" key="3">
    <source>
        <dbReference type="RuleBase" id="RU361235"/>
    </source>
</evidence>
<comment type="similarity">
    <text evidence="1 3">Belongs to the type-B carboxylesterase/lipase family.</text>
</comment>
<evidence type="ECO:0000256" key="2">
    <source>
        <dbReference type="ARBA" id="ARBA00022801"/>
    </source>
</evidence>
<dbReference type="InterPro" id="IPR042099">
    <property type="entry name" value="ANL_N_sf"/>
</dbReference>
<protein>
    <recommendedName>
        <fullName evidence="3">Carboxylic ester hydrolase</fullName>
        <ecNumber evidence="3">3.1.1.-</ecNumber>
    </recommendedName>
</protein>
<keyword evidence="2 3" id="KW-0378">Hydrolase</keyword>
<dbReference type="InterPro" id="IPR050309">
    <property type="entry name" value="Type-B_Carboxylest/Lipase"/>
</dbReference>
<dbReference type="PROSITE" id="PS00122">
    <property type="entry name" value="CARBOXYLESTERASE_B_1"/>
    <property type="match status" value="1"/>
</dbReference>
<sequence>MLVWLHGGGNAYGAGSDYDGSALAARGVVVVTVNYRLGALGFLAHSALSAESADRASGDYALMDQQAALRWVRRNIGAFGGDRSRVTLGGQSAGSSDACVHIASPTAKGLFHRAIQQSGSCAADGGLTPPTLDAAERKGSDFAATVGCTDPATAAACLRAVPTTELIRSTGTGAASLWGPNTGPHILPRTPHAAWAEGRVNAVPTLSGNTHDEYRYFTALYVDLLGGGPLTPASYAALITLQHGDRAAAVLGTYPAAAYPSPNLAYSTVGTDQRFACPARADSRLYSSRAPVYAYEFADSQAPPFIPAPHTPQGAFHASELAFLFPTDAVPPLTPAQRRLSAMMTAYWARFAATGDPNVPWAPTWPRYTADGDRIQVLTPDRTGPTTGFAADHHCTFWQPPTPRGGAVTSTWALVRDGCRSVRQGPDALANRQRERLVATVAFARAHSPYYRELYRTLPERVEDPALLPVTRKEILMARFDDWVTDPEVTLDRVRAFVADPGRVGERFLYRYLVTTTSGTTGHRGVFLLDDRAAAVARALSLRAARRTLTASATARLLAHRERSAHIVATSGHLAACTPGAAGCCRRTARCPTWWTNSTGTGPCS</sequence>
<proteinExistence type="inferred from homology"/>
<dbReference type="InterPro" id="IPR002018">
    <property type="entry name" value="CarbesteraseB"/>
</dbReference>
<organism evidence="5 6">
    <name type="scientific">Streptomyces avermitilis</name>
    <dbReference type="NCBI Taxonomy" id="33903"/>
    <lineage>
        <taxon>Bacteria</taxon>
        <taxon>Bacillati</taxon>
        <taxon>Actinomycetota</taxon>
        <taxon>Actinomycetes</taxon>
        <taxon>Kitasatosporales</taxon>
        <taxon>Streptomycetaceae</taxon>
        <taxon>Streptomyces</taxon>
    </lineage>
</organism>
<dbReference type="EC" id="3.1.1.-" evidence="3"/>
<dbReference type="EMBL" id="BJHY01000002">
    <property type="protein sequence ID" value="GDY79953.1"/>
    <property type="molecule type" value="Genomic_DNA"/>
</dbReference>
<dbReference type="SUPFAM" id="SSF53474">
    <property type="entry name" value="alpha/beta-Hydrolases"/>
    <property type="match status" value="1"/>
</dbReference>
<evidence type="ECO:0000313" key="6">
    <source>
        <dbReference type="Proteomes" id="UP000299211"/>
    </source>
</evidence>
<dbReference type="PANTHER" id="PTHR11559">
    <property type="entry name" value="CARBOXYLESTERASE"/>
    <property type="match status" value="1"/>
</dbReference>
<comment type="caution">
    <text evidence="5">The sequence shown here is derived from an EMBL/GenBank/DDBJ whole genome shotgun (WGS) entry which is preliminary data.</text>
</comment>
<accession>A0A4D4N6B4</accession>
<dbReference type="Gene3D" id="3.40.50.1820">
    <property type="entry name" value="alpha/beta hydrolase"/>
    <property type="match status" value="1"/>
</dbReference>
<gene>
    <name evidence="5" type="ORF">SAV31267_094380</name>
</gene>